<proteinExistence type="inferred from homology"/>
<dbReference type="EMBL" id="WMBT01000001">
    <property type="protein sequence ID" value="MTD99065.1"/>
    <property type="molecule type" value="Genomic_DNA"/>
</dbReference>
<protein>
    <submittedName>
        <fullName evidence="6">Tyrosine-type recombinase/integrase</fullName>
    </submittedName>
</protein>
<reference evidence="6 7" key="1">
    <citation type="submission" date="2019-11" db="EMBL/GenBank/DDBJ databases">
        <authorList>
            <person name="Lang L."/>
        </authorList>
    </citation>
    <scope>NUCLEOTIDE SEQUENCE [LARGE SCALE GENOMIC DNA]</scope>
    <source>
        <strain evidence="6 7">YIM 132242</strain>
    </source>
</reference>
<dbReference type="Gene3D" id="1.10.150.130">
    <property type="match status" value="1"/>
</dbReference>
<name>A0A6L6HIU7_9RHOB</name>
<sequence>MRLAAYLSRSRHGVFYFRWPIPQRLHPSRKRSHVRLSLRTRCPATAQRLSRALVLAGQSRIEAACAQAMKYVDIRQHVLDHFRGMLDRFKDGVDDSGPLGPVRYAALETTQGLADSDLDTWAGLIHPEGPDGLVQAFCAQRGIPAADLSAQHRAWLLDALRKGHHAFAKAALGHVDALERFDLDMPPGNAAGAGTADDDAASGQTQISYQEVVDQYFAEVARSGGVAVKTDADKRAALNLLAEITGDKTVAAITKADAQQAKQVLMQYPANRQKNRITRGKPLSEVLDLPGVPKIAAKTLNSYLSNMETFMGWAVRNGHADANHFAGMQVKVQRAKADQRDPFTDAQLARLYEHLIDNPMNLVKTDAAKWGSLVGMFTGMRLNEIAQLETADIKQVDGVWVIDVSDVGEGNRKRLKTAAADRRVPLHDRLIATGFLDFVEAQRDARQERLFPALSFCPKNGYGRAIGRWFNNTLLPKLGMKSKTLVFHSFRHTMNTRLYQADVPEAQIKAIIGHEQQGVSTGTYLKDGFRPAQLKAAIDRFEF</sequence>
<dbReference type="InterPro" id="IPR046668">
    <property type="entry name" value="DUF6538"/>
</dbReference>
<dbReference type="PANTHER" id="PTHR30349">
    <property type="entry name" value="PHAGE INTEGRASE-RELATED"/>
    <property type="match status" value="1"/>
</dbReference>
<evidence type="ECO:0000256" key="4">
    <source>
        <dbReference type="ARBA" id="ARBA00023172"/>
    </source>
</evidence>
<comment type="caution">
    <text evidence="6">The sequence shown here is derived from an EMBL/GenBank/DDBJ whole genome shotgun (WGS) entry which is preliminary data.</text>
</comment>
<dbReference type="PROSITE" id="PS51898">
    <property type="entry name" value="TYR_RECOMBINASE"/>
    <property type="match status" value="1"/>
</dbReference>
<dbReference type="InterPro" id="IPR013762">
    <property type="entry name" value="Integrase-like_cat_sf"/>
</dbReference>
<comment type="similarity">
    <text evidence="1">Belongs to the 'phage' integrase family.</text>
</comment>
<accession>A0A6L6HIU7</accession>
<dbReference type="CDD" id="cd01184">
    <property type="entry name" value="INT_C_like_1"/>
    <property type="match status" value="1"/>
</dbReference>
<evidence type="ECO:0000259" key="5">
    <source>
        <dbReference type="PROSITE" id="PS51898"/>
    </source>
</evidence>
<keyword evidence="2" id="KW-0229">DNA integration</keyword>
<evidence type="ECO:0000256" key="3">
    <source>
        <dbReference type="ARBA" id="ARBA00023125"/>
    </source>
</evidence>
<dbReference type="PANTHER" id="PTHR30349:SF41">
    <property type="entry name" value="INTEGRASE_RECOMBINASE PROTEIN MJ0367-RELATED"/>
    <property type="match status" value="1"/>
</dbReference>
<dbReference type="GO" id="GO:0006310">
    <property type="term" value="P:DNA recombination"/>
    <property type="evidence" value="ECO:0007669"/>
    <property type="project" value="UniProtKB-KW"/>
</dbReference>
<keyword evidence="4" id="KW-0233">DNA recombination</keyword>
<keyword evidence="7" id="KW-1185">Reference proteome</keyword>
<evidence type="ECO:0000256" key="1">
    <source>
        <dbReference type="ARBA" id="ARBA00008857"/>
    </source>
</evidence>
<gene>
    <name evidence="6" type="ORF">GIY56_02050</name>
</gene>
<dbReference type="Proteomes" id="UP000481417">
    <property type="component" value="Unassembled WGS sequence"/>
</dbReference>
<evidence type="ECO:0000313" key="6">
    <source>
        <dbReference type="EMBL" id="MTD99065.1"/>
    </source>
</evidence>
<evidence type="ECO:0000313" key="7">
    <source>
        <dbReference type="Proteomes" id="UP000481417"/>
    </source>
</evidence>
<evidence type="ECO:0000256" key="2">
    <source>
        <dbReference type="ARBA" id="ARBA00022908"/>
    </source>
</evidence>
<dbReference type="Gene3D" id="1.10.443.10">
    <property type="entry name" value="Intergrase catalytic core"/>
    <property type="match status" value="1"/>
</dbReference>
<dbReference type="InterPro" id="IPR050090">
    <property type="entry name" value="Tyrosine_recombinase_XerCD"/>
</dbReference>
<dbReference type="Pfam" id="PF00589">
    <property type="entry name" value="Phage_integrase"/>
    <property type="match status" value="1"/>
</dbReference>
<organism evidence="6 7">
    <name type="scientific">Paracoccus lichenicola</name>
    <dbReference type="NCBI Taxonomy" id="2665644"/>
    <lineage>
        <taxon>Bacteria</taxon>
        <taxon>Pseudomonadati</taxon>
        <taxon>Pseudomonadota</taxon>
        <taxon>Alphaproteobacteria</taxon>
        <taxon>Rhodobacterales</taxon>
        <taxon>Paracoccaceae</taxon>
        <taxon>Paracoccus</taxon>
    </lineage>
</organism>
<dbReference type="Pfam" id="PF20172">
    <property type="entry name" value="DUF6538"/>
    <property type="match status" value="1"/>
</dbReference>
<dbReference type="SUPFAM" id="SSF56349">
    <property type="entry name" value="DNA breaking-rejoining enzymes"/>
    <property type="match status" value="1"/>
</dbReference>
<dbReference type="InterPro" id="IPR002104">
    <property type="entry name" value="Integrase_catalytic"/>
</dbReference>
<dbReference type="InterPro" id="IPR010998">
    <property type="entry name" value="Integrase_recombinase_N"/>
</dbReference>
<dbReference type="GO" id="GO:0003677">
    <property type="term" value="F:DNA binding"/>
    <property type="evidence" value="ECO:0007669"/>
    <property type="project" value="UniProtKB-KW"/>
</dbReference>
<dbReference type="AlphaFoldDB" id="A0A6L6HIU7"/>
<keyword evidence="3" id="KW-0238">DNA-binding</keyword>
<feature type="domain" description="Tyr recombinase" evidence="5">
    <location>
        <begin position="338"/>
        <end position="539"/>
    </location>
</feature>
<dbReference type="InterPro" id="IPR011010">
    <property type="entry name" value="DNA_brk_join_enz"/>
</dbReference>
<dbReference type="GO" id="GO:0015074">
    <property type="term" value="P:DNA integration"/>
    <property type="evidence" value="ECO:0007669"/>
    <property type="project" value="UniProtKB-KW"/>
</dbReference>